<evidence type="ECO:0000256" key="6">
    <source>
        <dbReference type="SAM" id="Coils"/>
    </source>
</evidence>
<name>A0AAD6A3E1_9POAL</name>
<keyword evidence="9" id="KW-1185">Reference proteome</keyword>
<evidence type="ECO:0000256" key="2">
    <source>
        <dbReference type="ARBA" id="ARBA00022614"/>
    </source>
</evidence>
<comment type="caution">
    <text evidence="8">The sequence shown here is derived from an EMBL/GenBank/DDBJ whole genome shotgun (WGS) entry which is preliminary data.</text>
</comment>
<evidence type="ECO:0000256" key="1">
    <source>
        <dbReference type="ARBA" id="ARBA00008894"/>
    </source>
</evidence>
<dbReference type="InterPro" id="IPR041118">
    <property type="entry name" value="Rx_N"/>
</dbReference>
<evidence type="ECO:0000256" key="3">
    <source>
        <dbReference type="ARBA" id="ARBA00022737"/>
    </source>
</evidence>
<dbReference type="GO" id="GO:0006952">
    <property type="term" value="P:defense response"/>
    <property type="evidence" value="ECO:0007669"/>
    <property type="project" value="UniProtKB-KW"/>
</dbReference>
<feature type="coiled-coil region" evidence="6">
    <location>
        <begin position="64"/>
        <end position="94"/>
    </location>
</feature>
<dbReference type="GO" id="GO:0000166">
    <property type="term" value="F:nucleotide binding"/>
    <property type="evidence" value="ECO:0007669"/>
    <property type="project" value="UniProtKB-KW"/>
</dbReference>
<gene>
    <name evidence="8" type="ORF">LUZ61_012596</name>
</gene>
<dbReference type="EMBL" id="JAMRDG010000001">
    <property type="protein sequence ID" value="KAJ3708891.1"/>
    <property type="molecule type" value="Genomic_DNA"/>
</dbReference>
<reference evidence="8 9" key="1">
    <citation type="journal article" date="2022" name="Cell">
        <title>Repeat-based holocentromeres influence genome architecture and karyotype evolution.</title>
        <authorList>
            <person name="Hofstatter P.G."/>
            <person name="Thangavel G."/>
            <person name="Lux T."/>
            <person name="Neumann P."/>
            <person name="Vondrak T."/>
            <person name="Novak P."/>
            <person name="Zhang M."/>
            <person name="Costa L."/>
            <person name="Castellani M."/>
            <person name="Scott A."/>
            <person name="Toegelov H."/>
            <person name="Fuchs J."/>
            <person name="Mata-Sucre Y."/>
            <person name="Dias Y."/>
            <person name="Vanzela A.L.L."/>
            <person name="Huettel B."/>
            <person name="Almeida C.C.S."/>
            <person name="Simkova H."/>
            <person name="Souza G."/>
            <person name="Pedrosa-Harand A."/>
            <person name="Macas J."/>
            <person name="Mayer K.F.X."/>
            <person name="Houben A."/>
            <person name="Marques A."/>
        </authorList>
    </citation>
    <scope>NUCLEOTIDE SEQUENCE [LARGE SCALE GENOMIC DNA]</scope>
    <source>
        <strain evidence="8">RhyTen1mFocal</strain>
    </source>
</reference>
<keyword evidence="2" id="KW-0433">Leucine-rich repeat</keyword>
<keyword evidence="6" id="KW-0175">Coiled coil</keyword>
<accession>A0AAD6A3E1</accession>
<keyword evidence="4" id="KW-0547">Nucleotide-binding</keyword>
<evidence type="ECO:0000313" key="9">
    <source>
        <dbReference type="Proteomes" id="UP001210211"/>
    </source>
</evidence>
<keyword evidence="5" id="KW-0611">Plant defense</keyword>
<sequence>MEASVALAMAGWFMQVIFDKLADTALQAWASRMQLQEEIELLLARVKRTSVLLEAARCCREISNEALAKRLEELEQLARYAEDLVDELDFYRLQAQVEGPEKQQVVLFFNC</sequence>
<evidence type="ECO:0000256" key="4">
    <source>
        <dbReference type="ARBA" id="ARBA00022741"/>
    </source>
</evidence>
<proteinExistence type="inferred from homology"/>
<feature type="domain" description="Disease resistance N-terminal" evidence="7">
    <location>
        <begin position="13"/>
        <end position="99"/>
    </location>
</feature>
<dbReference type="Pfam" id="PF18052">
    <property type="entry name" value="Rx_N"/>
    <property type="match status" value="1"/>
</dbReference>
<evidence type="ECO:0000313" key="8">
    <source>
        <dbReference type="EMBL" id="KAJ3708891.1"/>
    </source>
</evidence>
<dbReference type="Proteomes" id="UP001210211">
    <property type="component" value="Unassembled WGS sequence"/>
</dbReference>
<dbReference type="AlphaFoldDB" id="A0AAD6A3E1"/>
<dbReference type="Gene3D" id="1.20.5.4130">
    <property type="match status" value="1"/>
</dbReference>
<keyword evidence="3" id="KW-0677">Repeat</keyword>
<evidence type="ECO:0000256" key="5">
    <source>
        <dbReference type="ARBA" id="ARBA00022821"/>
    </source>
</evidence>
<comment type="similarity">
    <text evidence="1">Belongs to the disease resistance NB-LRR family.</text>
</comment>
<protein>
    <recommendedName>
        <fullName evidence="7">Disease resistance N-terminal domain-containing protein</fullName>
    </recommendedName>
</protein>
<organism evidence="8 9">
    <name type="scientific">Rhynchospora tenuis</name>
    <dbReference type="NCBI Taxonomy" id="198213"/>
    <lineage>
        <taxon>Eukaryota</taxon>
        <taxon>Viridiplantae</taxon>
        <taxon>Streptophyta</taxon>
        <taxon>Embryophyta</taxon>
        <taxon>Tracheophyta</taxon>
        <taxon>Spermatophyta</taxon>
        <taxon>Magnoliopsida</taxon>
        <taxon>Liliopsida</taxon>
        <taxon>Poales</taxon>
        <taxon>Cyperaceae</taxon>
        <taxon>Cyperoideae</taxon>
        <taxon>Rhynchosporeae</taxon>
        <taxon>Rhynchospora</taxon>
    </lineage>
</organism>
<evidence type="ECO:0000259" key="7">
    <source>
        <dbReference type="Pfam" id="PF18052"/>
    </source>
</evidence>